<evidence type="ECO:0000313" key="15">
    <source>
        <dbReference type="EMBL" id="KAJ6236230.1"/>
    </source>
</evidence>
<feature type="domain" description="NOMO-like ninth beta-sandwich" evidence="10">
    <location>
        <begin position="890"/>
        <end position="937"/>
    </location>
</feature>
<dbReference type="Proteomes" id="UP001150062">
    <property type="component" value="Unassembled WGS sequence"/>
</dbReference>
<dbReference type="InterPro" id="IPR056319">
    <property type="entry name" value="NOMO_7th"/>
</dbReference>
<comment type="subcellular location">
    <subcellularLocation>
        <location evidence="1">Endoplasmic reticulum membrane</location>
        <topology evidence="1">Single-pass type I membrane protein</topology>
    </subcellularLocation>
</comment>
<dbReference type="SUPFAM" id="SSF49464">
    <property type="entry name" value="Carboxypeptidase regulatory domain-like"/>
    <property type="match status" value="1"/>
</dbReference>
<keyword evidence="2 7" id="KW-0812">Transmembrane</keyword>
<reference evidence="15" key="1">
    <citation type="submission" date="2022-08" db="EMBL/GenBank/DDBJ databases">
        <title>Novel sulfate-reducing endosymbionts in the free-living metamonad Anaeramoeba.</title>
        <authorList>
            <person name="Jerlstrom-Hultqvist J."/>
            <person name="Cepicka I."/>
            <person name="Gallot-Lavallee L."/>
            <person name="Salas-Leiva D."/>
            <person name="Curtis B.A."/>
            <person name="Zahonova K."/>
            <person name="Pipaliya S."/>
            <person name="Dacks J."/>
            <person name="Roger A.J."/>
        </authorList>
    </citation>
    <scope>NUCLEOTIDE SEQUENCE</scope>
    <source>
        <strain evidence="15">Schooner1</strain>
    </source>
</reference>
<dbReference type="Pfam" id="PF23141">
    <property type="entry name" value="Ig_NOMO"/>
    <property type="match status" value="1"/>
</dbReference>
<feature type="transmembrane region" description="Helical" evidence="7">
    <location>
        <begin position="1259"/>
        <end position="1278"/>
    </location>
</feature>
<evidence type="ECO:0000256" key="2">
    <source>
        <dbReference type="ARBA" id="ARBA00022692"/>
    </source>
</evidence>
<evidence type="ECO:0000313" key="16">
    <source>
        <dbReference type="Proteomes" id="UP001150062"/>
    </source>
</evidence>
<evidence type="ECO:0000259" key="14">
    <source>
        <dbReference type="Pfam" id="PF23194"/>
    </source>
</evidence>
<name>A0ABQ8XUF1_9EUKA</name>
<dbReference type="InterPro" id="IPR056191">
    <property type="entry name" value="NOMO_12th"/>
</dbReference>
<feature type="chain" id="PRO_5046344380" evidence="8">
    <location>
        <begin position="22"/>
        <end position="1308"/>
    </location>
</feature>
<dbReference type="PANTHER" id="PTHR23303:SF14">
    <property type="entry name" value="BOS COMPLEX SUBUNIT NOMO1-RELATED"/>
    <property type="match status" value="1"/>
</dbReference>
<dbReference type="Pfam" id="PF22904">
    <property type="entry name" value="NOMO1-like_2nd"/>
    <property type="match status" value="1"/>
</dbReference>
<comment type="caution">
    <text evidence="15">The sequence shown here is derived from an EMBL/GenBank/DDBJ whole genome shotgun (WGS) entry which is preliminary data.</text>
</comment>
<evidence type="ECO:0000259" key="13">
    <source>
        <dbReference type="Pfam" id="PF23192"/>
    </source>
</evidence>
<dbReference type="Pfam" id="PF22902">
    <property type="entry name" value="NOMO1-like_9th"/>
    <property type="match status" value="1"/>
</dbReference>
<dbReference type="InterPro" id="IPR051417">
    <property type="entry name" value="SDr/BOS_complex"/>
</dbReference>
<dbReference type="Gene3D" id="2.60.40.1120">
    <property type="entry name" value="Carboxypeptidase-like, regulatory domain"/>
    <property type="match status" value="1"/>
</dbReference>
<evidence type="ECO:0000256" key="6">
    <source>
        <dbReference type="ARBA" id="ARBA00023136"/>
    </source>
</evidence>
<accession>A0ABQ8XUF1</accession>
<evidence type="ECO:0000256" key="1">
    <source>
        <dbReference type="ARBA" id="ARBA00004115"/>
    </source>
</evidence>
<dbReference type="InterPro" id="IPR055074">
    <property type="entry name" value="NOMO1-3_2nd"/>
</dbReference>
<evidence type="ECO:0000259" key="10">
    <source>
        <dbReference type="Pfam" id="PF22902"/>
    </source>
</evidence>
<dbReference type="InterPro" id="IPR055075">
    <property type="entry name" value="NOMO-like_N"/>
</dbReference>
<evidence type="ECO:0000256" key="4">
    <source>
        <dbReference type="ARBA" id="ARBA00022824"/>
    </source>
</evidence>
<dbReference type="SUPFAM" id="SSF49478">
    <property type="entry name" value="Cna protein B-type domain"/>
    <property type="match status" value="1"/>
</dbReference>
<evidence type="ECO:0000259" key="9">
    <source>
        <dbReference type="Pfam" id="PF22898"/>
    </source>
</evidence>
<sequence>MTNRIFVVLLLLFSLLGFLTCNDQFPTQCEGYVKFPEDLSSEIKIDFSEIRVELYNPNGILKEITECDENGYYVIPLYDSFGEYILSINAPERWSFTPQQVKIQTIKGINTCLADVNFIFSGIEVFGKVSGSGSNCVNGPEGLFVNLVKESQEKENNIAQSITNKEGGFQFSNVLPGKYSVILDDHSLPNSWTISRGTIEVEIGLYENTLPTNLEISTYSIEGKVATTSEETLVDVPFLLYAPEGEEHETSESAKELLKKKPNLTNFKEYILIDTTLSNDEGFFEFSSVSCGEYFVTPFSESLSIFPKEKSVKITSGKGKLDTFLVVGFSAEGLVLDHQEKPVANAVLIFDEKVNTITNEDGQYTIENITEGIHDIKIEAEHYYFNEEELLQIELTPESKIIRTVHSIGYDICGKLNFENDQETESLSANRKLLIYTHDPNDETNKDKTIKIFTDSKGEYCFKAIPNIGYHIVPKISKSEQEQGLALHTAQSFPLYVNNGPLFEINFDQTIVNIEGRVICGEQDPKKAINEQQFGCSPQDMKSIVIRLEKSGKWINPDEKGEFTFETFPGEETIRIHSKYWCFENDRFKLQIKDNDVQVLFAQTGLLIPVQSSHSVQSQLYYAGATKKKDQKLALEKELNLESGMNLICVKNSGNYMIKTDNCYQYEQDGYRFNTEKKLKSLVESDLTKLELKKIAKSFKPKVFLKAQKIKIIGKIQIDNALENIPKEIQITVVPIVKNKFGTLTKKNKESIDISALKEENGPDGETSEFNFEFFGEFGKAYEFIPNSDSMLFYPKKIKTQFINEIYDDENSMIQASKQKEIDYTCPITLQKMKAKKGIFIVGEIKPSLSKVKIFVTRKLKSDLSKDQLKDLDMGEDHYQQQQEGKVDAEDEDQITAITNKKGIYKVGPLDDLYDYTVTAEKENYRFHKDKNNEFNFGYKKLGSITVKVFERVIDEKTNKEKKIPIVGVLLSLSGAGGFRSNQIISKKSGTFAFNDLLPGNFFLRTMLKEYEFETATTKIELTEGADFAIDILGIRTSYSCFGRVQTLINQPLKDLIVEATSYGEINNADDAADADADADENKIISHEEAQTDSTGRFRIRGLIPSYKYTIRVKDHESFQRTSPNEITLEMSKKDIFNTNFVAFQDSKTFDLNGFVNTDDEFVDSLDVQLFRNNDNKVFKTIRPLKNSGFFIFSDLEQGEYKIKLVSNLDSNQYKYKLPNTQITIQKDTFKSARDLVQLDFSPKLIPPMSLSSSKKSPLVSLITFAFFIFCVYAGINYQKSKEILNKFLASIKKRKLRGKKKNVKKRK</sequence>
<evidence type="ECO:0000256" key="7">
    <source>
        <dbReference type="SAM" id="Phobius"/>
    </source>
</evidence>
<evidence type="ECO:0000259" key="11">
    <source>
        <dbReference type="Pfam" id="PF22904"/>
    </source>
</evidence>
<dbReference type="InterPro" id="IPR008969">
    <property type="entry name" value="CarboxyPept-like_regulatory"/>
</dbReference>
<dbReference type="InterPro" id="IPR056190">
    <property type="entry name" value="NOMO_5th"/>
</dbReference>
<dbReference type="InterPro" id="IPR055073">
    <property type="entry name" value="NOMO1-like_9th"/>
</dbReference>
<keyword evidence="3 8" id="KW-0732">Signal</keyword>
<protein>
    <submittedName>
        <fullName evidence="15">Nodal modulator 1-related</fullName>
    </submittedName>
</protein>
<dbReference type="PANTHER" id="PTHR23303">
    <property type="entry name" value="CARBOXYPEPTIDASE REGULATORY REGION-CONTAINING"/>
    <property type="match status" value="1"/>
</dbReference>
<feature type="domain" description="NOMO C-terminal transthyretin-like" evidence="13">
    <location>
        <begin position="1149"/>
        <end position="1243"/>
    </location>
</feature>
<keyword evidence="5 7" id="KW-1133">Transmembrane helix</keyword>
<feature type="domain" description="NOMO fifth transthyretin-like" evidence="14">
    <location>
        <begin position="412"/>
        <end position="507"/>
    </location>
</feature>
<organism evidence="15 16">
    <name type="scientific">Anaeramoeba flamelloides</name>
    <dbReference type="NCBI Taxonomy" id="1746091"/>
    <lineage>
        <taxon>Eukaryota</taxon>
        <taxon>Metamonada</taxon>
        <taxon>Anaeramoebidae</taxon>
        <taxon>Anaeramoeba</taxon>
    </lineage>
</organism>
<dbReference type="Pfam" id="PF23194">
    <property type="entry name" value="NOMO_5th"/>
    <property type="match status" value="1"/>
</dbReference>
<keyword evidence="6 7" id="KW-0472">Membrane</keyword>
<evidence type="ECO:0000259" key="12">
    <source>
        <dbReference type="Pfam" id="PF23141"/>
    </source>
</evidence>
<proteinExistence type="predicted"/>
<dbReference type="Pfam" id="PF23192">
    <property type="entry name" value="NOMO_12th"/>
    <property type="match status" value="1"/>
</dbReference>
<feature type="domain" description="NOMO-like N-terminal beta-sandwich" evidence="9">
    <location>
        <begin position="40"/>
        <end position="118"/>
    </location>
</feature>
<feature type="domain" description="NOMO second beta-sandwich" evidence="11">
    <location>
        <begin position="120"/>
        <end position="215"/>
    </location>
</feature>
<evidence type="ECO:0000256" key="5">
    <source>
        <dbReference type="ARBA" id="ARBA00022989"/>
    </source>
</evidence>
<gene>
    <name evidence="15" type="ORF">M0813_27984</name>
</gene>
<evidence type="ECO:0000256" key="8">
    <source>
        <dbReference type="SAM" id="SignalP"/>
    </source>
</evidence>
<dbReference type="Pfam" id="PF22898">
    <property type="entry name" value="NOMO1-like_1st"/>
    <property type="match status" value="1"/>
</dbReference>
<keyword evidence="4" id="KW-0256">Endoplasmic reticulum</keyword>
<feature type="domain" description="NOMO seventh transthyretin-like" evidence="12">
    <location>
        <begin position="608"/>
        <end position="678"/>
    </location>
</feature>
<feature type="signal peptide" evidence="8">
    <location>
        <begin position="1"/>
        <end position="21"/>
    </location>
</feature>
<dbReference type="EMBL" id="JAOAOG010000245">
    <property type="protein sequence ID" value="KAJ6236230.1"/>
    <property type="molecule type" value="Genomic_DNA"/>
</dbReference>
<evidence type="ECO:0000256" key="3">
    <source>
        <dbReference type="ARBA" id="ARBA00022729"/>
    </source>
</evidence>
<keyword evidence="16" id="KW-1185">Reference proteome</keyword>